<dbReference type="GO" id="GO:0046872">
    <property type="term" value="F:metal ion binding"/>
    <property type="evidence" value="ECO:0007669"/>
    <property type="project" value="UniProtKB-UniRule"/>
</dbReference>
<dbReference type="PANTHER" id="PTHR19370">
    <property type="entry name" value="NADH-CYTOCHROME B5 REDUCTASE"/>
    <property type="match status" value="1"/>
</dbReference>
<dbReference type="Pfam" id="PF00173">
    <property type="entry name" value="Cyt-b5"/>
    <property type="match status" value="1"/>
</dbReference>
<evidence type="ECO:0000256" key="24">
    <source>
        <dbReference type="PIRSR" id="PIRSR601834-1"/>
    </source>
</evidence>
<evidence type="ECO:0000256" key="12">
    <source>
        <dbReference type="ARBA" id="ARBA00022989"/>
    </source>
</evidence>
<keyword evidence="6 25" id="KW-0349">Heme</keyword>
<keyword evidence="29" id="KW-1185">Reference proteome</keyword>
<dbReference type="PRINTS" id="PR00371">
    <property type="entry name" value="FPNCR"/>
</dbReference>
<reference evidence="28" key="1">
    <citation type="journal article" date="2023" name="Mol. Phylogenet. Evol.">
        <title>Genome-scale phylogeny and comparative genomics of the fungal order Sordariales.</title>
        <authorList>
            <person name="Hensen N."/>
            <person name="Bonometti L."/>
            <person name="Westerberg I."/>
            <person name="Brannstrom I.O."/>
            <person name="Guillou S."/>
            <person name="Cros-Aarteil S."/>
            <person name="Calhoun S."/>
            <person name="Haridas S."/>
            <person name="Kuo A."/>
            <person name="Mondo S."/>
            <person name="Pangilinan J."/>
            <person name="Riley R."/>
            <person name="LaButti K."/>
            <person name="Andreopoulos B."/>
            <person name="Lipzen A."/>
            <person name="Chen C."/>
            <person name="Yan M."/>
            <person name="Daum C."/>
            <person name="Ng V."/>
            <person name="Clum A."/>
            <person name="Steindorff A."/>
            <person name="Ohm R.A."/>
            <person name="Martin F."/>
            <person name="Silar P."/>
            <person name="Natvig D.O."/>
            <person name="Lalanne C."/>
            <person name="Gautier V."/>
            <person name="Ament-Velasquez S.L."/>
            <person name="Kruys A."/>
            <person name="Hutchinson M.I."/>
            <person name="Powell A.J."/>
            <person name="Barry K."/>
            <person name="Miller A.N."/>
            <person name="Grigoriev I.V."/>
            <person name="Debuchy R."/>
            <person name="Gladieux P."/>
            <person name="Hiltunen Thoren M."/>
            <person name="Johannesson H."/>
        </authorList>
    </citation>
    <scope>NUCLEOTIDE SEQUENCE</scope>
    <source>
        <strain evidence="28">CBS 232.78</strain>
    </source>
</reference>
<dbReference type="GO" id="GO:0020037">
    <property type="term" value="F:heme binding"/>
    <property type="evidence" value="ECO:0007669"/>
    <property type="project" value="UniProtKB-UniRule"/>
</dbReference>
<dbReference type="PROSITE" id="PS00191">
    <property type="entry name" value="CYTOCHROME_B5_1"/>
    <property type="match status" value="1"/>
</dbReference>
<sequence>MATETKTFTLADVEHHSKTDDIWVVIRNKVYDVTKYLEDHPGGVAVLQEIAGTDATVAFDDVGHSAEATDELKLLYIGDLAEEEHIEVLEIFRPTFHQVEQIAAVIVPDKKSKKTSRHLVRGVSILSLGLALSIGGAVWTGRTAELIAALRRPLSLASSYIPSSIRSDASRRPGLFWWGFGIATVADIALSISLGTWVLSKFDVQEEFTHFAPRRTATAAGYMPILKVPTSFTRPKVPKPAQATRVIDPQEWRLFKLVRKTLISPNVYRIVFALPHAHSVLGLPTGQHIALRAMINGKNVARSYTPVSNNTDLGRIELVIKVYEQGLMTKHLEAMRVGESIEIRGPKGAMQYLPNQYAKHIGMIAGGTGITPMFQLIRAICDDEEDNTTINLLYANNTEEDILLRSELDGYVEQCPGNFQVHYVLAKPGPNWTGSSGFISADLIKERLPLVADETKVLLCGPPPMVNAMSKTLVAQGFKAPGAMSKATDQVFLF</sequence>
<evidence type="ECO:0000256" key="20">
    <source>
        <dbReference type="ARBA" id="ARBA00039438"/>
    </source>
</evidence>
<dbReference type="PROSITE" id="PS50255">
    <property type="entry name" value="CYTOCHROME_B5_2"/>
    <property type="match status" value="1"/>
</dbReference>
<evidence type="ECO:0000256" key="15">
    <source>
        <dbReference type="ARBA" id="ARBA00023027"/>
    </source>
</evidence>
<dbReference type="InterPro" id="IPR008333">
    <property type="entry name" value="Cbr1-like_FAD-bd_dom"/>
</dbReference>
<evidence type="ECO:0000256" key="8">
    <source>
        <dbReference type="ARBA" id="ARBA00022692"/>
    </source>
</evidence>
<keyword evidence="7 24" id="KW-0285">Flavoprotein</keyword>
<protein>
    <recommendedName>
        <fullName evidence="20">NADH-cytochrome b5 reductase 1</fullName>
        <ecNumber evidence="5">1.6.2.2</ecNumber>
    </recommendedName>
    <alternativeName>
        <fullName evidence="21">Microsomal cytochrome b reductase</fullName>
    </alternativeName>
</protein>
<evidence type="ECO:0000256" key="25">
    <source>
        <dbReference type="RuleBase" id="RU362121"/>
    </source>
</evidence>
<dbReference type="SUPFAM" id="SSF55856">
    <property type="entry name" value="Cytochrome b5-like heme/steroid binding domain"/>
    <property type="match status" value="1"/>
</dbReference>
<evidence type="ECO:0000256" key="3">
    <source>
        <dbReference type="ARBA" id="ARBA00005156"/>
    </source>
</evidence>
<evidence type="ECO:0000256" key="13">
    <source>
        <dbReference type="ARBA" id="ARBA00023002"/>
    </source>
</evidence>
<comment type="catalytic activity">
    <reaction evidence="23">
        <text>2 Fe(3+)-[Dph3] + NADH = 2 Fe(2+)-[Dph3] + NAD(+) + H(+)</text>
        <dbReference type="Rhea" id="RHEA:71231"/>
        <dbReference type="Rhea" id="RHEA-COMP:18002"/>
        <dbReference type="Rhea" id="RHEA-COMP:18003"/>
        <dbReference type="ChEBI" id="CHEBI:15378"/>
        <dbReference type="ChEBI" id="CHEBI:29033"/>
        <dbReference type="ChEBI" id="CHEBI:29034"/>
        <dbReference type="ChEBI" id="CHEBI:57540"/>
        <dbReference type="ChEBI" id="CHEBI:57945"/>
        <dbReference type="ChEBI" id="CHEBI:83228"/>
    </reaction>
    <physiologicalReaction direction="left-to-right" evidence="23">
        <dbReference type="Rhea" id="RHEA:71232"/>
    </physiologicalReaction>
</comment>
<dbReference type="InterPro" id="IPR001199">
    <property type="entry name" value="Cyt_B5-like_heme/steroid-bd"/>
</dbReference>
<evidence type="ECO:0000256" key="11">
    <source>
        <dbReference type="ARBA" id="ARBA00022827"/>
    </source>
</evidence>
<organism evidence="28 29">
    <name type="scientific">Podospora didyma</name>
    <dbReference type="NCBI Taxonomy" id="330526"/>
    <lineage>
        <taxon>Eukaryota</taxon>
        <taxon>Fungi</taxon>
        <taxon>Dikarya</taxon>
        <taxon>Ascomycota</taxon>
        <taxon>Pezizomycotina</taxon>
        <taxon>Sordariomycetes</taxon>
        <taxon>Sordariomycetidae</taxon>
        <taxon>Sordariales</taxon>
        <taxon>Podosporaceae</taxon>
        <taxon>Podospora</taxon>
    </lineage>
</organism>
<evidence type="ECO:0000256" key="10">
    <source>
        <dbReference type="ARBA" id="ARBA00022787"/>
    </source>
</evidence>
<dbReference type="Gene3D" id="3.40.50.80">
    <property type="entry name" value="Nucleotide-binding domain of ferredoxin-NADP reductase (FNR) module"/>
    <property type="match status" value="1"/>
</dbReference>
<dbReference type="InterPro" id="IPR017927">
    <property type="entry name" value="FAD-bd_FR_type"/>
</dbReference>
<keyword evidence="10" id="KW-1000">Mitochondrion outer membrane</keyword>
<evidence type="ECO:0000256" key="7">
    <source>
        <dbReference type="ARBA" id="ARBA00022630"/>
    </source>
</evidence>
<keyword evidence="15" id="KW-0520">NAD</keyword>
<proteinExistence type="inferred from homology"/>
<feature type="transmembrane region" description="Helical" evidence="25">
    <location>
        <begin position="119"/>
        <end position="139"/>
    </location>
</feature>
<dbReference type="Gene3D" id="2.40.30.10">
    <property type="entry name" value="Translation factors"/>
    <property type="match status" value="1"/>
</dbReference>
<dbReference type="GO" id="GO:0090524">
    <property type="term" value="F:cytochrome-b5 reductase activity, acting on NADH"/>
    <property type="evidence" value="ECO:0007669"/>
    <property type="project" value="UniProtKB-EC"/>
</dbReference>
<evidence type="ECO:0000256" key="5">
    <source>
        <dbReference type="ARBA" id="ARBA00012011"/>
    </source>
</evidence>
<evidence type="ECO:0000256" key="1">
    <source>
        <dbReference type="ARBA" id="ARBA00001974"/>
    </source>
</evidence>
<dbReference type="Proteomes" id="UP001285441">
    <property type="component" value="Unassembled WGS sequence"/>
</dbReference>
<dbReference type="CDD" id="cd06183">
    <property type="entry name" value="cyt_b5_reduct_like"/>
    <property type="match status" value="1"/>
</dbReference>
<feature type="domain" description="Cytochrome b5 heme-binding" evidence="26">
    <location>
        <begin position="5"/>
        <end position="81"/>
    </location>
</feature>
<evidence type="ECO:0000313" key="28">
    <source>
        <dbReference type="EMBL" id="KAK3372731.1"/>
    </source>
</evidence>
<comment type="similarity">
    <text evidence="25">Belongs to the cytochrome b5 family.</text>
</comment>
<comment type="subunit">
    <text evidence="19">Monomer. Component of the 2-(3-amino-3-carboxypropyl)histidine synthase complex composed of DPH1, DPH2, DPH3 and a NADH-dependent reductase, predominantly CBR1.</text>
</comment>
<dbReference type="InterPro" id="IPR001709">
    <property type="entry name" value="Flavoprot_Pyr_Nucl_cyt_Rdtase"/>
</dbReference>
<keyword evidence="8 25" id="KW-0812">Transmembrane</keyword>
<dbReference type="FunFam" id="3.10.120.10:FF:000002">
    <property type="entry name" value="Cytochrome b5 type B"/>
    <property type="match status" value="1"/>
</dbReference>
<keyword evidence="14 25" id="KW-0408">Iron</keyword>
<comment type="similarity">
    <text evidence="4">Belongs to the flavoprotein pyridine nucleotide cytochrome reductase family.</text>
</comment>
<dbReference type="PRINTS" id="PR00406">
    <property type="entry name" value="CYTB5RDTASE"/>
</dbReference>
<evidence type="ECO:0000256" key="23">
    <source>
        <dbReference type="ARBA" id="ARBA00049138"/>
    </source>
</evidence>
<comment type="caution">
    <text evidence="28">The sequence shown here is derived from an EMBL/GenBank/DDBJ whole genome shotgun (WGS) entry which is preliminary data.</text>
</comment>
<name>A0AAE0N6P7_9PEZI</name>
<evidence type="ECO:0000256" key="6">
    <source>
        <dbReference type="ARBA" id="ARBA00022617"/>
    </source>
</evidence>
<comment type="subcellular location">
    <subcellularLocation>
        <location evidence="2">Mitochondrion outer membrane</location>
        <topology evidence="2">Single-pass membrane protein</topology>
    </subcellularLocation>
</comment>
<dbReference type="EC" id="1.6.2.2" evidence="5"/>
<dbReference type="Pfam" id="PF00175">
    <property type="entry name" value="NAD_binding_1"/>
    <property type="match status" value="1"/>
</dbReference>
<feature type="domain" description="FAD-binding FR-type" evidence="27">
    <location>
        <begin position="250"/>
        <end position="353"/>
    </location>
</feature>
<dbReference type="SMART" id="SM01117">
    <property type="entry name" value="Cyt-b5"/>
    <property type="match status" value="1"/>
</dbReference>
<feature type="binding site" evidence="24">
    <location>
        <position position="319"/>
    </location>
    <ligand>
        <name>FAD</name>
        <dbReference type="ChEBI" id="CHEBI:57692"/>
    </ligand>
</feature>
<accession>A0AAE0N6P7</accession>
<dbReference type="FunFam" id="2.40.30.10:FF:000032">
    <property type="entry name" value="NADH-cytochrome b5 reductase"/>
    <property type="match status" value="1"/>
</dbReference>
<keyword evidence="16" id="KW-0496">Mitochondrion</keyword>
<evidence type="ECO:0000256" key="4">
    <source>
        <dbReference type="ARBA" id="ARBA00006105"/>
    </source>
</evidence>
<evidence type="ECO:0000259" key="26">
    <source>
        <dbReference type="PROSITE" id="PS50255"/>
    </source>
</evidence>
<evidence type="ECO:0000313" key="29">
    <source>
        <dbReference type="Proteomes" id="UP001285441"/>
    </source>
</evidence>
<dbReference type="AlphaFoldDB" id="A0AAE0N6P7"/>
<dbReference type="PROSITE" id="PS51384">
    <property type="entry name" value="FAD_FR"/>
    <property type="match status" value="1"/>
</dbReference>
<dbReference type="PRINTS" id="PR00363">
    <property type="entry name" value="CYTOCHROMEB5"/>
</dbReference>
<dbReference type="Pfam" id="PF00970">
    <property type="entry name" value="FAD_binding_6"/>
    <property type="match status" value="1"/>
</dbReference>
<evidence type="ECO:0000256" key="21">
    <source>
        <dbReference type="ARBA" id="ARBA00041901"/>
    </source>
</evidence>
<dbReference type="SUPFAM" id="SSF52343">
    <property type="entry name" value="Ferredoxin reductase-like, C-terminal NADP-linked domain"/>
    <property type="match status" value="1"/>
</dbReference>
<dbReference type="GO" id="GO:0005741">
    <property type="term" value="C:mitochondrial outer membrane"/>
    <property type="evidence" value="ECO:0007669"/>
    <property type="project" value="UniProtKB-SubCell"/>
</dbReference>
<dbReference type="InterPro" id="IPR001834">
    <property type="entry name" value="CBR-like"/>
</dbReference>
<dbReference type="EMBL" id="JAULSW010000008">
    <property type="protein sequence ID" value="KAK3372731.1"/>
    <property type="molecule type" value="Genomic_DNA"/>
</dbReference>
<dbReference type="InterPro" id="IPR036400">
    <property type="entry name" value="Cyt_B5-like_heme/steroid_sf"/>
</dbReference>
<dbReference type="GO" id="GO:0005783">
    <property type="term" value="C:endoplasmic reticulum"/>
    <property type="evidence" value="ECO:0007669"/>
    <property type="project" value="TreeGrafter"/>
</dbReference>
<evidence type="ECO:0000256" key="17">
    <source>
        <dbReference type="ARBA" id="ARBA00023136"/>
    </source>
</evidence>
<feature type="binding site" evidence="24">
    <location>
        <position position="371"/>
    </location>
    <ligand>
        <name>FAD</name>
        <dbReference type="ChEBI" id="CHEBI:57692"/>
    </ligand>
</feature>
<dbReference type="InterPro" id="IPR018506">
    <property type="entry name" value="Cyt_B5_heme-BS"/>
</dbReference>
<dbReference type="InterPro" id="IPR039261">
    <property type="entry name" value="FNR_nucleotide-bd"/>
</dbReference>
<feature type="binding site" evidence="24">
    <location>
        <position position="304"/>
    </location>
    <ligand>
        <name>FAD</name>
        <dbReference type="ChEBI" id="CHEBI:57692"/>
    </ligand>
</feature>
<comment type="catalytic activity">
    <reaction evidence="22">
        <text>2 Fe(III)-[cytochrome b5] + NADH = 2 Fe(II)-[cytochrome b5] + NAD(+) + H(+)</text>
        <dbReference type="Rhea" id="RHEA:46680"/>
        <dbReference type="Rhea" id="RHEA-COMP:10438"/>
        <dbReference type="Rhea" id="RHEA-COMP:10439"/>
        <dbReference type="ChEBI" id="CHEBI:15378"/>
        <dbReference type="ChEBI" id="CHEBI:29033"/>
        <dbReference type="ChEBI" id="CHEBI:29034"/>
        <dbReference type="ChEBI" id="CHEBI:57540"/>
        <dbReference type="ChEBI" id="CHEBI:57945"/>
        <dbReference type="EC" id="1.6.2.2"/>
    </reaction>
</comment>
<evidence type="ECO:0000256" key="2">
    <source>
        <dbReference type="ARBA" id="ARBA00004572"/>
    </source>
</evidence>
<feature type="binding site" evidence="24">
    <location>
        <position position="302"/>
    </location>
    <ligand>
        <name>FAD</name>
        <dbReference type="ChEBI" id="CHEBI:57692"/>
    </ligand>
</feature>
<keyword evidence="13" id="KW-0560">Oxidoreductase</keyword>
<dbReference type="FunFam" id="3.40.50.80:FF:000019">
    <property type="entry name" value="NADH-cytochrome b5 reductase"/>
    <property type="match status" value="1"/>
</dbReference>
<comment type="cofactor">
    <cofactor evidence="1 24">
        <name>FAD</name>
        <dbReference type="ChEBI" id="CHEBI:57692"/>
    </cofactor>
</comment>
<dbReference type="Gene3D" id="3.10.120.10">
    <property type="entry name" value="Cytochrome b5-like heme/steroid binding domain"/>
    <property type="match status" value="1"/>
</dbReference>
<evidence type="ECO:0000259" key="27">
    <source>
        <dbReference type="PROSITE" id="PS51384"/>
    </source>
</evidence>
<comment type="pathway">
    <text evidence="3">Protein modification; peptidyl-diphthamide biosynthesis.</text>
</comment>
<dbReference type="InterPro" id="IPR017938">
    <property type="entry name" value="Riboflavin_synthase-like_b-brl"/>
</dbReference>
<dbReference type="SUPFAM" id="SSF63380">
    <property type="entry name" value="Riboflavin synthase domain-like"/>
    <property type="match status" value="1"/>
</dbReference>
<keyword evidence="9 25" id="KW-0479">Metal-binding</keyword>
<dbReference type="InterPro" id="IPR001433">
    <property type="entry name" value="OxRdtase_FAD/NAD-bd"/>
</dbReference>
<keyword evidence="17 25" id="KW-0472">Membrane</keyword>
<evidence type="ECO:0000256" key="19">
    <source>
        <dbReference type="ARBA" id="ARBA00038836"/>
    </source>
</evidence>
<evidence type="ECO:0000256" key="9">
    <source>
        <dbReference type="ARBA" id="ARBA00022723"/>
    </source>
</evidence>
<gene>
    <name evidence="28" type="ORF">B0H63DRAFT_527559</name>
</gene>
<dbReference type="PANTHER" id="PTHR19370:SF178">
    <property type="entry name" value="CYTOCHROME-B5 REDUCTASE"/>
    <property type="match status" value="1"/>
</dbReference>
<evidence type="ECO:0000256" key="14">
    <source>
        <dbReference type="ARBA" id="ARBA00023004"/>
    </source>
</evidence>
<feature type="binding site" evidence="24">
    <location>
        <position position="321"/>
    </location>
    <ligand>
        <name>FAD</name>
        <dbReference type="ChEBI" id="CHEBI:57692"/>
    </ligand>
</feature>
<evidence type="ECO:0000256" key="16">
    <source>
        <dbReference type="ARBA" id="ARBA00023128"/>
    </source>
</evidence>
<keyword evidence="12 25" id="KW-1133">Transmembrane helix</keyword>
<keyword evidence="11 24" id="KW-0274">FAD</keyword>
<comment type="function">
    <text evidence="18">NADH-dependent reductase for DPH3 and cytochrome b5. Required for the first step of diphthamide biosynthesis, a post-translational modification of histidine which occurs in elongation factor 2. DPH1 and DPH2 transfer a 3-amino-3-carboxypropyl (ACP) group from S-adenosyl-L-methionine (SAM) to a histidine residue, the reaction is assisted by a reduction system comprising DPH3 and a NADH-dependent reductase, predominantly CBR1. By reducing DPH3, also involved in the formation of the tRNA wobble base modification mcm5s 2U (5-methoxycarbonylmethyl-2-thiouridine), mediated by the elongator complex. The cytochrome b5/NADH cytochrome b5 reductase electron transfer system supports the catalytic activity of several sterol biosynthetic enzymes.</text>
</comment>
<evidence type="ECO:0000256" key="18">
    <source>
        <dbReference type="ARBA" id="ARBA00037104"/>
    </source>
</evidence>
<evidence type="ECO:0000256" key="22">
    <source>
        <dbReference type="ARBA" id="ARBA00047682"/>
    </source>
</evidence>
<reference evidence="28" key="2">
    <citation type="submission" date="2023-06" db="EMBL/GenBank/DDBJ databases">
        <authorList>
            <consortium name="Lawrence Berkeley National Laboratory"/>
            <person name="Haridas S."/>
            <person name="Hensen N."/>
            <person name="Bonometti L."/>
            <person name="Westerberg I."/>
            <person name="Brannstrom I.O."/>
            <person name="Guillou S."/>
            <person name="Cros-Aarteil S."/>
            <person name="Calhoun S."/>
            <person name="Kuo A."/>
            <person name="Mondo S."/>
            <person name="Pangilinan J."/>
            <person name="Riley R."/>
            <person name="LaButti K."/>
            <person name="Andreopoulos B."/>
            <person name="Lipzen A."/>
            <person name="Chen C."/>
            <person name="Yanf M."/>
            <person name="Daum C."/>
            <person name="Ng V."/>
            <person name="Clum A."/>
            <person name="Steindorff A."/>
            <person name="Ohm R."/>
            <person name="Martin F."/>
            <person name="Silar P."/>
            <person name="Natvig D."/>
            <person name="Lalanne C."/>
            <person name="Gautier V."/>
            <person name="Ament-velasquez S.L."/>
            <person name="Kruys A."/>
            <person name="Hutchinson M.I."/>
            <person name="Powell A.J."/>
            <person name="Barry K."/>
            <person name="Miller A.N."/>
            <person name="Grigoriev I.V."/>
            <person name="Debuchy R."/>
            <person name="Gladieux P."/>
            <person name="Thoren M.H."/>
            <person name="Johannesson H."/>
        </authorList>
    </citation>
    <scope>NUCLEOTIDE SEQUENCE</scope>
    <source>
        <strain evidence="28">CBS 232.78</strain>
    </source>
</reference>
<feature type="binding site" evidence="24">
    <location>
        <position position="328"/>
    </location>
    <ligand>
        <name>FAD</name>
        <dbReference type="ChEBI" id="CHEBI:57692"/>
    </ligand>
</feature>